<evidence type="ECO:0000313" key="3">
    <source>
        <dbReference type="Proteomes" id="UP000243978"/>
    </source>
</evidence>
<comment type="caution">
    <text evidence="2">The sequence shown here is derived from an EMBL/GenBank/DDBJ whole genome shotgun (WGS) entry which is preliminary data.</text>
</comment>
<reference evidence="2 3" key="1">
    <citation type="submission" date="2018-04" db="EMBL/GenBank/DDBJ databases">
        <title>Genomic Encyclopedia of Archaeal and Bacterial Type Strains, Phase II (KMG-II): from individual species to whole genera.</title>
        <authorList>
            <person name="Goeker M."/>
        </authorList>
    </citation>
    <scope>NUCLEOTIDE SEQUENCE [LARGE SCALE GENOMIC DNA]</scope>
    <source>
        <strain evidence="2 3">DSM 100977</strain>
    </source>
</reference>
<dbReference type="AlphaFoldDB" id="A0A2T6BHQ9"/>
<gene>
    <name evidence="2" type="ORF">C8N43_0236</name>
</gene>
<name>A0A2T6BHQ9_9RHOB</name>
<organism evidence="2 3">
    <name type="scientific">Litoreibacter ponti</name>
    <dbReference type="NCBI Taxonomy" id="1510457"/>
    <lineage>
        <taxon>Bacteria</taxon>
        <taxon>Pseudomonadati</taxon>
        <taxon>Pseudomonadota</taxon>
        <taxon>Alphaproteobacteria</taxon>
        <taxon>Rhodobacterales</taxon>
        <taxon>Roseobacteraceae</taxon>
        <taxon>Litoreibacter</taxon>
    </lineage>
</organism>
<dbReference type="OrthoDB" id="7725378at2"/>
<feature type="signal peptide" evidence="1">
    <location>
        <begin position="1"/>
        <end position="19"/>
    </location>
</feature>
<protein>
    <submittedName>
        <fullName evidence="2">Uncharacterized protein</fullName>
    </submittedName>
</protein>
<dbReference type="Proteomes" id="UP000243978">
    <property type="component" value="Unassembled WGS sequence"/>
</dbReference>
<proteinExistence type="predicted"/>
<evidence type="ECO:0000256" key="1">
    <source>
        <dbReference type="SAM" id="SignalP"/>
    </source>
</evidence>
<feature type="chain" id="PRO_5015576282" evidence="1">
    <location>
        <begin position="20"/>
        <end position="190"/>
    </location>
</feature>
<dbReference type="RefSeq" id="WP_107843873.1">
    <property type="nucleotide sequence ID" value="NZ_QBKS01000001.1"/>
</dbReference>
<dbReference type="EMBL" id="QBKS01000001">
    <property type="protein sequence ID" value="PTX55597.1"/>
    <property type="molecule type" value="Genomic_DNA"/>
</dbReference>
<accession>A0A2T6BHQ9</accession>
<evidence type="ECO:0000313" key="2">
    <source>
        <dbReference type="EMBL" id="PTX55597.1"/>
    </source>
</evidence>
<sequence>MMKYLAFAALLAIPAAATAADFSEGSEARSWNLYAESPAKFEATVVDITCEVTGDCAENCGDGTRQLGLLRAADGVLVFPNKNNQTGFQGAVVDLLPFCGQSVTVDGLLIEDPDIPGATNIYQVQTIAADGAEPVKARNWTKAWEAANPDAGGKGPWFRRDPRVNAIIADSGHLGLGLEIDEAFKKELFE</sequence>
<keyword evidence="1" id="KW-0732">Signal</keyword>
<keyword evidence="3" id="KW-1185">Reference proteome</keyword>